<sequence length="1541" mass="175579">MGWLDGLGGERTPETQSDGSSSSPGNYGNSGSPGNSESSASIDATKLHEVTSQMAERELRLREEAAAKDALLRQCENRVDAVERRIRERDAQVASLKEERAASTRQIENLKNQLYQLQFEVEETTSDKVDQCDRYRAELVEARRETSDARRALEMSEKSRSESSARTIELERTIDELRDRLERKAAREENDDVLYIGELDPHGRSLEEVGELRMRLSELERENSALVAQASMDRSNSAQSNELNVKEVTNLRNMLRSRDDAIQSLQARVERGDRDMTELERELDELREEIARRDGVAVDGDERRPNGEKDRIDELTRETGELKILVDKQNQALKDMTAKWDKQREEYVEQCILAQQRGEEIDGLKASLLAEESKREALLEKSNSGLKKITDLEMELQLANEKADELTTALNEAAEEIDELHAEMVFKGGRIASLEKEIHDASILLEERAASYSTVVAEHSPDGGRGEESGSNFGRLREEIRRVTAERARLESEHAHRLSLLASAKDETIAGLEGELNDVRARLAAETESANAIKAMFKGLEASNADLSAELAKTRQVMEQLDAEEDLELEETRKKVEEIQTENIKLLGEIQDLRATLEEKEQELLDMETYSREELLKAQEALDREKNNSEGFDNAETIDSFKKKLLVYEERVRRSEAKLSQTIREKDMVISDLRIELTSKERYSEDLRRDLESLQLTVESAPSKRNYGMAIDPEWHEPDTISKLKVQVSTLIKEKKMIETELRTKIESRDATIATLVLSSSNQEVSNAELKSEIFQLQTLLDRRSTPGTEASQQLKELEASRRREVELLKERTHDLTLELKQTKRKLLSVTGQLESAMNQLKVANTMPDVQDLAGRLVIAEQGQKMLKTENIDKLKERDAAIANLLQSVQANEGVIASLRTEIDSFKRKLIDTVEENRRLQHESEIFATQIIDQDREFEILNDKLKEKTSEIAALKREIASSSADVRNMKQLQAQLDELREEKWKYSNRINKLEVELRDVELKRAEQSGFEFDRLKLELKNVIAEKESTENEMSKQIDSLRQLHTHAVEETRNRDGRIALLEKELLGLREKISDDSLDDVCLGDQTGQSMNALIEQRDMLLIEVKTLSEEIVSIRSSSESKQLSELKSKLAHSERVREELEMDRSHIISSKDKEMDRLHLQLAETRKQSEARELEQLSLRKKLEVEYQQLQDEFAIQMREKNSKIVALEQTLAAQEQVVGTMSNEMDQLQNGMEKISIQRRAEIEELNQELMEYTSKATRLEREVLNLSMKLDDKKLQHKAEMQKLKDRITEIESGNVSNDKYDDMQRERELQEKIDHLKWLNSSLKDENKQMKEKLELLKASNAKAEEISTSKSAKNNDKWRNVALQEQVAVLSQRVIELEEAASSVTYRHTTPSQSPRQSILHSPVIRSSLGRDSPSSSPASSSVPKSSLRHSMYANAHQPNADDLLSDVPKSSLRHSTCMNAPQSTVHDIMFDAREFNSTAGPPPALPRPDISAPIPLERSKGSKISRFSLRKKGSLPPPSPKFDDASNGNSTTNYDF</sequence>
<feature type="region of interest" description="Disordered" evidence="2">
    <location>
        <begin position="1410"/>
        <end position="1431"/>
    </location>
</feature>
<feature type="region of interest" description="Disordered" evidence="2">
    <location>
        <begin position="146"/>
        <end position="167"/>
    </location>
</feature>
<feature type="coiled-coil region" evidence="1">
    <location>
        <begin position="473"/>
        <end position="610"/>
    </location>
</feature>
<dbReference type="Proteomes" id="UP001530377">
    <property type="component" value="Unassembled WGS sequence"/>
</dbReference>
<feature type="region of interest" description="Disordered" evidence="2">
    <location>
        <begin position="1"/>
        <end position="53"/>
    </location>
</feature>
<feature type="region of interest" description="Disordered" evidence="2">
    <location>
        <begin position="1479"/>
        <end position="1541"/>
    </location>
</feature>
<feature type="coiled-coil region" evidence="1">
    <location>
        <begin position="389"/>
        <end position="423"/>
    </location>
</feature>
<name>A0ABD3SBC6_9STRA</name>
<gene>
    <name evidence="3" type="ORF">ACHAXA_003312</name>
</gene>
<feature type="coiled-coil region" evidence="1">
    <location>
        <begin position="262"/>
        <end position="296"/>
    </location>
</feature>
<feature type="compositionally biased region" description="Polar residues" evidence="2">
    <location>
        <begin position="1531"/>
        <end position="1541"/>
    </location>
</feature>
<evidence type="ECO:0000256" key="1">
    <source>
        <dbReference type="SAM" id="Coils"/>
    </source>
</evidence>
<protein>
    <submittedName>
        <fullName evidence="3">Uncharacterized protein</fullName>
    </submittedName>
</protein>
<keyword evidence="4" id="KW-1185">Reference proteome</keyword>
<evidence type="ECO:0000256" key="2">
    <source>
        <dbReference type="SAM" id="MobiDB-lite"/>
    </source>
</evidence>
<evidence type="ECO:0000313" key="3">
    <source>
        <dbReference type="EMBL" id="KAL3821810.1"/>
    </source>
</evidence>
<dbReference type="EMBL" id="JALLPB020000083">
    <property type="protein sequence ID" value="KAL3821810.1"/>
    <property type="molecule type" value="Genomic_DNA"/>
</dbReference>
<comment type="caution">
    <text evidence="3">The sequence shown here is derived from an EMBL/GenBank/DDBJ whole genome shotgun (WGS) entry which is preliminary data.</text>
</comment>
<feature type="coiled-coil region" evidence="1">
    <location>
        <begin position="1090"/>
        <end position="1384"/>
    </location>
</feature>
<feature type="coiled-coil region" evidence="1">
    <location>
        <begin position="896"/>
        <end position="1043"/>
    </location>
</feature>
<feature type="compositionally biased region" description="Low complexity" evidence="2">
    <location>
        <begin position="1411"/>
        <end position="1430"/>
    </location>
</feature>
<keyword evidence="1" id="KW-0175">Coiled coil</keyword>
<accession>A0ABD3SBC6</accession>
<feature type="coiled-coil region" evidence="1">
    <location>
        <begin position="806"/>
        <end position="840"/>
    </location>
</feature>
<evidence type="ECO:0000313" key="4">
    <source>
        <dbReference type="Proteomes" id="UP001530377"/>
    </source>
</evidence>
<proteinExistence type="predicted"/>
<feature type="compositionally biased region" description="Low complexity" evidence="2">
    <location>
        <begin position="17"/>
        <end position="41"/>
    </location>
</feature>
<reference evidence="3 4" key="1">
    <citation type="submission" date="2024-10" db="EMBL/GenBank/DDBJ databases">
        <title>Updated reference genomes for cyclostephanoid diatoms.</title>
        <authorList>
            <person name="Roberts W.R."/>
            <person name="Alverson A.J."/>
        </authorList>
    </citation>
    <scope>NUCLEOTIDE SEQUENCE [LARGE SCALE GENOMIC DNA]</scope>
    <source>
        <strain evidence="3 4">AJA228-03</strain>
    </source>
</reference>
<organism evidence="3 4">
    <name type="scientific">Cyclostephanos tholiformis</name>
    <dbReference type="NCBI Taxonomy" id="382380"/>
    <lineage>
        <taxon>Eukaryota</taxon>
        <taxon>Sar</taxon>
        <taxon>Stramenopiles</taxon>
        <taxon>Ochrophyta</taxon>
        <taxon>Bacillariophyta</taxon>
        <taxon>Coscinodiscophyceae</taxon>
        <taxon>Thalassiosirophycidae</taxon>
        <taxon>Stephanodiscales</taxon>
        <taxon>Stephanodiscaceae</taxon>
        <taxon>Cyclostephanos</taxon>
    </lineage>
</organism>